<proteinExistence type="predicted"/>
<accession>A0A445BK54</accession>
<comment type="caution">
    <text evidence="1">The sequence shown here is derived from an EMBL/GenBank/DDBJ whole genome shotgun (WGS) entry which is preliminary data.</text>
</comment>
<protein>
    <submittedName>
        <fullName evidence="1">Uncharacterized protein</fullName>
    </submittedName>
</protein>
<reference evidence="1 2" key="1">
    <citation type="submission" date="2019-01" db="EMBL/GenBank/DDBJ databases">
        <title>Sequencing of cultivated peanut Arachis hypogaea provides insights into genome evolution and oil improvement.</title>
        <authorList>
            <person name="Chen X."/>
        </authorList>
    </citation>
    <scope>NUCLEOTIDE SEQUENCE [LARGE SCALE GENOMIC DNA]</scope>
    <source>
        <strain evidence="2">cv. Fuhuasheng</strain>
        <tissue evidence="1">Leaves</tissue>
    </source>
</reference>
<evidence type="ECO:0000313" key="2">
    <source>
        <dbReference type="Proteomes" id="UP000289738"/>
    </source>
</evidence>
<sequence length="132" mass="15552">MLKQLVKLSVKEAMKPPNERKIVLRFNSKLQPVGDEASILSGILRLLGSDYTKFSICERTGERFTPGTRSIMNQEMFHFYEDCGAIIKHIILKMLRRTWKETRNRLYHHYYASDRTLEENIEHRPPKITADD</sequence>
<gene>
    <name evidence="1" type="ORF">Ahy_A09g044458</name>
</gene>
<dbReference type="EMBL" id="SDMP01000009">
    <property type="protein sequence ID" value="RYR39052.1"/>
    <property type="molecule type" value="Genomic_DNA"/>
</dbReference>
<dbReference type="Proteomes" id="UP000289738">
    <property type="component" value="Chromosome A09"/>
</dbReference>
<organism evidence="1 2">
    <name type="scientific">Arachis hypogaea</name>
    <name type="common">Peanut</name>
    <dbReference type="NCBI Taxonomy" id="3818"/>
    <lineage>
        <taxon>Eukaryota</taxon>
        <taxon>Viridiplantae</taxon>
        <taxon>Streptophyta</taxon>
        <taxon>Embryophyta</taxon>
        <taxon>Tracheophyta</taxon>
        <taxon>Spermatophyta</taxon>
        <taxon>Magnoliopsida</taxon>
        <taxon>eudicotyledons</taxon>
        <taxon>Gunneridae</taxon>
        <taxon>Pentapetalae</taxon>
        <taxon>rosids</taxon>
        <taxon>fabids</taxon>
        <taxon>Fabales</taxon>
        <taxon>Fabaceae</taxon>
        <taxon>Papilionoideae</taxon>
        <taxon>50 kb inversion clade</taxon>
        <taxon>dalbergioids sensu lato</taxon>
        <taxon>Dalbergieae</taxon>
        <taxon>Pterocarpus clade</taxon>
        <taxon>Arachis</taxon>
    </lineage>
</organism>
<evidence type="ECO:0000313" key="1">
    <source>
        <dbReference type="EMBL" id="RYR39052.1"/>
    </source>
</evidence>
<dbReference type="AlphaFoldDB" id="A0A445BK54"/>
<name>A0A445BK54_ARAHY</name>
<keyword evidence="2" id="KW-1185">Reference proteome</keyword>